<dbReference type="OMA" id="ESITYQH"/>
<feature type="compositionally biased region" description="Polar residues" evidence="5">
    <location>
        <begin position="753"/>
        <end position="766"/>
    </location>
</feature>
<dbReference type="GO" id="GO:0005737">
    <property type="term" value="C:cytoplasm"/>
    <property type="evidence" value="ECO:0007669"/>
    <property type="project" value="TreeGrafter"/>
</dbReference>
<dbReference type="PROSITE" id="PS50199">
    <property type="entry name" value="ZF_RANBP2_2"/>
    <property type="match status" value="2"/>
</dbReference>
<feature type="compositionally biased region" description="Polar residues" evidence="5">
    <location>
        <begin position="707"/>
        <end position="720"/>
    </location>
</feature>
<dbReference type="GO" id="GO:0008270">
    <property type="term" value="F:zinc ion binding"/>
    <property type="evidence" value="ECO:0007669"/>
    <property type="project" value="UniProtKB-KW"/>
</dbReference>
<keyword evidence="8" id="KW-1185">Reference proteome</keyword>
<feature type="compositionally biased region" description="Polar residues" evidence="5">
    <location>
        <begin position="814"/>
        <end position="847"/>
    </location>
</feature>
<evidence type="ECO:0000256" key="1">
    <source>
        <dbReference type="ARBA" id="ARBA00022723"/>
    </source>
</evidence>
<dbReference type="Proteomes" id="UP000655225">
    <property type="component" value="Unassembled WGS sequence"/>
</dbReference>
<evidence type="ECO:0000259" key="6">
    <source>
        <dbReference type="PROSITE" id="PS50199"/>
    </source>
</evidence>
<dbReference type="PANTHER" id="PTHR23111">
    <property type="entry name" value="ZINC FINGER PROTEIN"/>
    <property type="match status" value="1"/>
</dbReference>
<dbReference type="SMART" id="SM00547">
    <property type="entry name" value="ZnF_RBZ"/>
    <property type="match status" value="2"/>
</dbReference>
<evidence type="ECO:0000256" key="3">
    <source>
        <dbReference type="ARBA" id="ARBA00022833"/>
    </source>
</evidence>
<proteinExistence type="predicted"/>
<dbReference type="SUPFAM" id="SSF90209">
    <property type="entry name" value="Ran binding protein zinc finger-like"/>
    <property type="match status" value="1"/>
</dbReference>
<keyword evidence="2 4" id="KW-0863">Zinc-finger</keyword>
<dbReference type="Gene3D" id="4.10.1060.10">
    <property type="entry name" value="Zinc finger, RanBP2-type"/>
    <property type="match status" value="2"/>
</dbReference>
<dbReference type="OrthoDB" id="448399at2759"/>
<feature type="compositionally biased region" description="Basic and acidic residues" evidence="5">
    <location>
        <begin position="731"/>
        <end position="743"/>
    </location>
</feature>
<evidence type="ECO:0000256" key="4">
    <source>
        <dbReference type="PROSITE-ProRule" id="PRU00322"/>
    </source>
</evidence>
<dbReference type="PROSITE" id="PS01358">
    <property type="entry name" value="ZF_RANBP2_1"/>
    <property type="match status" value="2"/>
</dbReference>
<sequence length="939" mass="104259">MGGASKLLMLLTTPFPFLYPRPSLLRLARHSRVSLSSFSHNPFFSSNSGPHLGFRSEASEQIHSQTTSVSRDDYFGDSIGFSPNPNGSHPWPEWLNLVENLRASGYFDRLSSSLDVDEDAFLVIEDLPDEFIRAANACLLFARHRSDLLGMLSREDIEIVVENGSPFLFKNAADSTRRMRSFLGSSGSNLLIAIRHKEHLLVLAALKSAVKFQVLERVHTVDLMRFLLSYACNPSLALDRNNLHNRELVESSVRNLLSKLAEISRTVPESDLSGSMPKQFPVRNGQSLRPLHQNIAMKRGDWICPKCSFMNFAKNMKCLECDEARPKKQLAGGEWECPQCDFYNYGRNIACLRCDCKRPGEALFGTSNPRSGLGYNTESYPRKVDAESRLAVNDEKAERWFNKVSQLDNSSDLSSAITDEDFPEIMPLRKGVNRFVVSTRKTPLERRLANAQYRRNLGNDGTPEGNNYQAGDTGGLGPNKSPDTSISRSLDKILGRSSAVSETDGDITASEETNTGIERPPISSSPSPQYRQSKGSNSGYVPFVPLPADMFAKPQKSKLEDEQVADNYDSIAARASEQTGSFSGSTESGSSGDDLLFSEKPVSQKESKDDKEQAEKSERWFKKVAELHDVTDLASAISDEDFPEIMPMRKGENRFVVSKKKDRSLTSPLYKRRIAMEQASSTNFAPFVPFPPDYFAKKNKQPDAGASTENSVGQTYSISATPEKLPGVPGKSDESNSELDDKGSSGISGQGRGNQQTSTDSWNTRFSGKGLNESKTNAVYGTPAKVNSTQEPNILQTNSRGSWNSESSEKESTSDVIKSTRGSSQQIENPQNSTESWNRGFSGNSLEGSAVKEPDPLDMSEEAKAERWFRRVAQIKDISELSQIPDEDFPEIMPMRKGVNRFVVSKRKTPLERRLTSPQYRRNLPIISSDPVKKENDTS</sequence>
<dbReference type="Pfam" id="PF00641">
    <property type="entry name" value="Zn_ribbon_RanBP"/>
    <property type="match status" value="2"/>
</dbReference>
<comment type="caution">
    <text evidence="7">The sequence shown here is derived from an EMBL/GenBank/DDBJ whole genome shotgun (WGS) entry which is preliminary data.</text>
</comment>
<evidence type="ECO:0000313" key="8">
    <source>
        <dbReference type="Proteomes" id="UP000655225"/>
    </source>
</evidence>
<feature type="region of interest" description="Disordered" evidence="5">
    <location>
        <begin position="452"/>
        <end position="541"/>
    </location>
</feature>
<feature type="region of interest" description="Disordered" evidence="5">
    <location>
        <begin position="575"/>
        <end position="617"/>
    </location>
</feature>
<feature type="compositionally biased region" description="Basic and acidic residues" evidence="5">
    <location>
        <begin position="850"/>
        <end position="859"/>
    </location>
</feature>
<keyword evidence="1" id="KW-0479">Metal-binding</keyword>
<name>A0A834YTV7_TETSI</name>
<feature type="region of interest" description="Disordered" evidence="5">
    <location>
        <begin position="691"/>
        <end position="859"/>
    </location>
</feature>
<organism evidence="7 8">
    <name type="scientific">Tetracentron sinense</name>
    <name type="common">Spur-leaf</name>
    <dbReference type="NCBI Taxonomy" id="13715"/>
    <lineage>
        <taxon>Eukaryota</taxon>
        <taxon>Viridiplantae</taxon>
        <taxon>Streptophyta</taxon>
        <taxon>Embryophyta</taxon>
        <taxon>Tracheophyta</taxon>
        <taxon>Spermatophyta</taxon>
        <taxon>Magnoliopsida</taxon>
        <taxon>Trochodendrales</taxon>
        <taxon>Trochodendraceae</taxon>
        <taxon>Tetracentron</taxon>
    </lineage>
</organism>
<protein>
    <recommendedName>
        <fullName evidence="6">RanBP2-type domain-containing protein</fullName>
    </recommendedName>
</protein>
<reference evidence="7 8" key="1">
    <citation type="submission" date="2020-04" db="EMBL/GenBank/DDBJ databases">
        <title>Plant Genome Project.</title>
        <authorList>
            <person name="Zhang R.-G."/>
        </authorList>
    </citation>
    <scope>NUCLEOTIDE SEQUENCE [LARGE SCALE GENOMIC DNA]</scope>
    <source>
        <strain evidence="7">YNK0</strain>
        <tissue evidence="7">Leaf</tissue>
    </source>
</reference>
<accession>A0A834YTV7</accession>
<feature type="compositionally biased region" description="Polar residues" evidence="5">
    <location>
        <begin position="529"/>
        <end position="539"/>
    </location>
</feature>
<feature type="domain" description="RanBP2-type" evidence="6">
    <location>
        <begin position="331"/>
        <end position="360"/>
    </location>
</feature>
<evidence type="ECO:0000313" key="7">
    <source>
        <dbReference type="EMBL" id="KAF8395544.1"/>
    </source>
</evidence>
<feature type="region of interest" description="Disordered" evidence="5">
    <location>
        <begin position="910"/>
        <end position="939"/>
    </location>
</feature>
<dbReference type="AlphaFoldDB" id="A0A834YTV7"/>
<feature type="compositionally biased region" description="Low complexity" evidence="5">
    <location>
        <begin position="576"/>
        <end position="592"/>
    </location>
</feature>
<dbReference type="EMBL" id="JABCRI010000013">
    <property type="protein sequence ID" value="KAF8395544.1"/>
    <property type="molecule type" value="Genomic_DNA"/>
</dbReference>
<evidence type="ECO:0000256" key="5">
    <source>
        <dbReference type="SAM" id="MobiDB-lite"/>
    </source>
</evidence>
<gene>
    <name evidence="7" type="ORF">HHK36_019492</name>
</gene>
<feature type="compositionally biased region" description="Polar residues" evidence="5">
    <location>
        <begin position="773"/>
        <end position="806"/>
    </location>
</feature>
<dbReference type="GO" id="GO:0003729">
    <property type="term" value="F:mRNA binding"/>
    <property type="evidence" value="ECO:0007669"/>
    <property type="project" value="TreeGrafter"/>
</dbReference>
<evidence type="ECO:0000256" key="2">
    <source>
        <dbReference type="ARBA" id="ARBA00022771"/>
    </source>
</evidence>
<feature type="compositionally biased region" description="Basic and acidic residues" evidence="5">
    <location>
        <begin position="602"/>
        <end position="617"/>
    </location>
</feature>
<feature type="domain" description="RanBP2-type" evidence="6">
    <location>
        <begin position="298"/>
        <end position="327"/>
    </location>
</feature>
<keyword evidence="3" id="KW-0862">Zinc</keyword>
<dbReference type="InterPro" id="IPR036443">
    <property type="entry name" value="Znf_RanBP2_sf"/>
</dbReference>
<dbReference type="InterPro" id="IPR001876">
    <property type="entry name" value="Znf_RanBP2"/>
</dbReference>
<dbReference type="PANTHER" id="PTHR23111:SF30">
    <property type="entry name" value="ZINC FINGER PROTEIN VAR3, CHLOROPLASTIC"/>
    <property type="match status" value="1"/>
</dbReference>